<dbReference type="SUPFAM" id="SSF81301">
    <property type="entry name" value="Nucleotidyltransferase"/>
    <property type="match status" value="1"/>
</dbReference>
<protein>
    <recommendedName>
        <fullName evidence="2">Polymerase nucleotidyl transferase domain-containing protein</fullName>
    </recommendedName>
</protein>
<feature type="non-terminal residue" evidence="1">
    <location>
        <position position="42"/>
    </location>
</feature>
<dbReference type="InterPro" id="IPR043519">
    <property type="entry name" value="NT_sf"/>
</dbReference>
<reference evidence="1" key="1">
    <citation type="journal article" date="2014" name="Front. Microbiol.">
        <title>High frequency of phylogenetically diverse reductive dehalogenase-homologous genes in deep subseafloor sedimentary metagenomes.</title>
        <authorList>
            <person name="Kawai M."/>
            <person name="Futagami T."/>
            <person name="Toyoda A."/>
            <person name="Takaki Y."/>
            <person name="Nishi S."/>
            <person name="Hori S."/>
            <person name="Arai W."/>
            <person name="Tsubouchi T."/>
            <person name="Morono Y."/>
            <person name="Uchiyama I."/>
            <person name="Ito T."/>
            <person name="Fujiyama A."/>
            <person name="Inagaki F."/>
            <person name="Takami H."/>
        </authorList>
    </citation>
    <scope>NUCLEOTIDE SEQUENCE</scope>
    <source>
        <strain evidence="1">Expedition CK06-06</strain>
    </source>
</reference>
<evidence type="ECO:0000313" key="1">
    <source>
        <dbReference type="EMBL" id="GAH24623.1"/>
    </source>
</evidence>
<dbReference type="AlphaFoldDB" id="X1FV19"/>
<gene>
    <name evidence="1" type="ORF">S01H4_66561</name>
</gene>
<accession>X1FV19</accession>
<dbReference type="EMBL" id="BART01041291">
    <property type="protein sequence ID" value="GAH24623.1"/>
    <property type="molecule type" value="Genomic_DNA"/>
</dbReference>
<evidence type="ECO:0008006" key="2">
    <source>
        <dbReference type="Google" id="ProtNLM"/>
    </source>
</evidence>
<proteinExistence type="predicted"/>
<sequence length="42" mass="4692">MIGYDTYKVLLGNIVELLKFHFGEDFLSCALFGSVARNEALP</sequence>
<comment type="caution">
    <text evidence="1">The sequence shown here is derived from an EMBL/GenBank/DDBJ whole genome shotgun (WGS) entry which is preliminary data.</text>
</comment>
<organism evidence="1">
    <name type="scientific">marine sediment metagenome</name>
    <dbReference type="NCBI Taxonomy" id="412755"/>
    <lineage>
        <taxon>unclassified sequences</taxon>
        <taxon>metagenomes</taxon>
        <taxon>ecological metagenomes</taxon>
    </lineage>
</organism>
<name>X1FV19_9ZZZZ</name>
<dbReference type="Gene3D" id="3.30.460.10">
    <property type="entry name" value="Beta Polymerase, domain 2"/>
    <property type="match status" value="1"/>
</dbReference>